<evidence type="ECO:0000256" key="12">
    <source>
        <dbReference type="SAM" id="Phobius"/>
    </source>
</evidence>
<name>A0ABQ6ZCY3_9GAMM</name>
<evidence type="ECO:0000256" key="11">
    <source>
        <dbReference type="SAM" id="MobiDB-lite"/>
    </source>
</evidence>
<dbReference type="PROSITE" id="PS00409">
    <property type="entry name" value="PROKAR_NTER_METHYL"/>
    <property type="match status" value="1"/>
</dbReference>
<evidence type="ECO:0000256" key="3">
    <source>
        <dbReference type="ARBA" id="ARBA00022475"/>
    </source>
</evidence>
<feature type="region of interest" description="Disordered" evidence="11">
    <location>
        <begin position="103"/>
        <end position="139"/>
    </location>
</feature>
<reference evidence="14 15" key="1">
    <citation type="submission" date="2017-10" db="EMBL/GenBank/DDBJ databases">
        <title>Whole genome sequencing of members of genus Pseudoxanthomonas.</title>
        <authorList>
            <person name="Kumar S."/>
            <person name="Bansal K."/>
            <person name="Kaur A."/>
            <person name="Patil P."/>
            <person name="Sharma S."/>
            <person name="Patil P.B."/>
        </authorList>
    </citation>
    <scope>NUCLEOTIDE SEQUENCE [LARGE SCALE GENOMIC DNA]</scope>
    <source>
        <strain evidence="14 15">DSM 17109</strain>
    </source>
</reference>
<dbReference type="InterPro" id="IPR022346">
    <property type="entry name" value="T2SS_GspH"/>
</dbReference>
<evidence type="ECO:0000256" key="2">
    <source>
        <dbReference type="ARBA" id="ARBA00021549"/>
    </source>
</evidence>
<keyword evidence="7 12" id="KW-1133">Transmembrane helix</keyword>
<evidence type="ECO:0000259" key="13">
    <source>
        <dbReference type="Pfam" id="PF12019"/>
    </source>
</evidence>
<proteinExistence type="inferred from homology"/>
<comment type="subcellular location">
    <subcellularLocation>
        <location evidence="1">Cell inner membrane</location>
        <topology evidence="1">Single-pass membrane protein</topology>
    </subcellularLocation>
</comment>
<sequence length="188" mass="20504">MARMPSPPHQGSHVRRPVSTHGFTLVEISVTLSVLALMVAIGLPSLREFRARQQASAMTNLLMSHFASARMTAISHNVPVVVCPSDGAGNCRNGTDWGGHWLSFRDPDGNREPDDSNDIYRNEPAPSAPSIRVVSSQGRRHVRYQPTGMSYGTNLTIRICYDGRVASSVVLNNTGRPRAVRGNLKTPC</sequence>
<dbReference type="Pfam" id="PF12019">
    <property type="entry name" value="GspH"/>
    <property type="match status" value="1"/>
</dbReference>
<feature type="transmembrane region" description="Helical" evidence="12">
    <location>
        <begin position="20"/>
        <end position="43"/>
    </location>
</feature>
<dbReference type="EMBL" id="PDWW01000034">
    <property type="protein sequence ID" value="KAF1722179.1"/>
    <property type="molecule type" value="Genomic_DNA"/>
</dbReference>
<evidence type="ECO:0000256" key="6">
    <source>
        <dbReference type="ARBA" id="ARBA00022692"/>
    </source>
</evidence>
<evidence type="ECO:0000256" key="8">
    <source>
        <dbReference type="ARBA" id="ARBA00023136"/>
    </source>
</evidence>
<evidence type="ECO:0000256" key="5">
    <source>
        <dbReference type="ARBA" id="ARBA00022519"/>
    </source>
</evidence>
<keyword evidence="6 12" id="KW-0812">Transmembrane</keyword>
<dbReference type="InterPro" id="IPR012902">
    <property type="entry name" value="N_methyl_site"/>
</dbReference>
<evidence type="ECO:0000256" key="10">
    <source>
        <dbReference type="ARBA" id="ARBA00030775"/>
    </source>
</evidence>
<evidence type="ECO:0000256" key="9">
    <source>
        <dbReference type="ARBA" id="ARBA00025772"/>
    </source>
</evidence>
<evidence type="ECO:0000256" key="4">
    <source>
        <dbReference type="ARBA" id="ARBA00022481"/>
    </source>
</evidence>
<dbReference type="Proteomes" id="UP000781710">
    <property type="component" value="Unassembled WGS sequence"/>
</dbReference>
<keyword evidence="4" id="KW-0488">Methylation</keyword>
<organism evidence="14 15">
    <name type="scientific">Pseudoxanthomonas japonensis</name>
    <dbReference type="NCBI Taxonomy" id="69284"/>
    <lineage>
        <taxon>Bacteria</taxon>
        <taxon>Pseudomonadati</taxon>
        <taxon>Pseudomonadota</taxon>
        <taxon>Gammaproteobacteria</taxon>
        <taxon>Lysobacterales</taxon>
        <taxon>Lysobacteraceae</taxon>
        <taxon>Pseudoxanthomonas</taxon>
    </lineage>
</organism>
<feature type="compositionally biased region" description="Basic and acidic residues" evidence="11">
    <location>
        <begin position="103"/>
        <end position="121"/>
    </location>
</feature>
<keyword evidence="5" id="KW-0997">Cell inner membrane</keyword>
<dbReference type="NCBIfam" id="TIGR02532">
    <property type="entry name" value="IV_pilin_GFxxxE"/>
    <property type="match status" value="1"/>
</dbReference>
<evidence type="ECO:0000313" key="14">
    <source>
        <dbReference type="EMBL" id="KAF1722179.1"/>
    </source>
</evidence>
<accession>A0ABQ6ZCY3</accession>
<dbReference type="InterPro" id="IPR045584">
    <property type="entry name" value="Pilin-like"/>
</dbReference>
<keyword evidence="3" id="KW-1003">Cell membrane</keyword>
<comment type="caution">
    <text evidence="14">The sequence shown here is derived from an EMBL/GenBank/DDBJ whole genome shotgun (WGS) entry which is preliminary data.</text>
</comment>
<keyword evidence="8 12" id="KW-0472">Membrane</keyword>
<protein>
    <recommendedName>
        <fullName evidence="2">Type II secretion system protein H</fullName>
    </recommendedName>
    <alternativeName>
        <fullName evidence="10">General secretion pathway protein H</fullName>
    </alternativeName>
</protein>
<comment type="similarity">
    <text evidence="9">Belongs to the GSP H family.</text>
</comment>
<evidence type="ECO:0000256" key="7">
    <source>
        <dbReference type="ARBA" id="ARBA00022989"/>
    </source>
</evidence>
<feature type="domain" description="General secretion pathway GspH" evidence="13">
    <location>
        <begin position="59"/>
        <end position="175"/>
    </location>
</feature>
<dbReference type="Gene3D" id="3.55.40.10">
    <property type="entry name" value="minor pseudopilin epsh domain"/>
    <property type="match status" value="1"/>
</dbReference>
<keyword evidence="15" id="KW-1185">Reference proteome</keyword>
<evidence type="ECO:0000313" key="15">
    <source>
        <dbReference type="Proteomes" id="UP000781710"/>
    </source>
</evidence>
<dbReference type="RefSeq" id="WP_162339113.1">
    <property type="nucleotide sequence ID" value="NZ_JBHSRQ010000031.1"/>
</dbReference>
<gene>
    <name evidence="14" type="ORF">CSC78_17305</name>
</gene>
<dbReference type="SUPFAM" id="SSF54523">
    <property type="entry name" value="Pili subunits"/>
    <property type="match status" value="1"/>
</dbReference>
<evidence type="ECO:0000256" key="1">
    <source>
        <dbReference type="ARBA" id="ARBA00004377"/>
    </source>
</evidence>